<dbReference type="PANTHER" id="PTHR10357:SF210">
    <property type="entry name" value="MALTODEXTRIN GLUCOSIDASE"/>
    <property type="match status" value="1"/>
</dbReference>
<organism evidence="4 5">
    <name type="scientific">Pannus brasiliensis CCIBt3594</name>
    <dbReference type="NCBI Taxonomy" id="1427578"/>
    <lineage>
        <taxon>Bacteria</taxon>
        <taxon>Bacillati</taxon>
        <taxon>Cyanobacteriota</taxon>
        <taxon>Cyanophyceae</taxon>
        <taxon>Oscillatoriophycideae</taxon>
        <taxon>Chroococcales</taxon>
        <taxon>Microcystaceae</taxon>
        <taxon>Pannus</taxon>
    </lineage>
</organism>
<protein>
    <submittedName>
        <fullName evidence="4">Alpha-amylase family glycosyl hydrolase</fullName>
    </submittedName>
</protein>
<dbReference type="EMBL" id="JBAFSM010000029">
    <property type="protein sequence ID" value="MEG3438505.1"/>
    <property type="molecule type" value="Genomic_DNA"/>
</dbReference>
<keyword evidence="2" id="KW-0326">Glycosidase</keyword>
<dbReference type="CDD" id="cd11338">
    <property type="entry name" value="AmyAc_CMD"/>
    <property type="match status" value="1"/>
</dbReference>
<dbReference type="Gene3D" id="2.60.40.1180">
    <property type="entry name" value="Golgi alpha-mannosidase II"/>
    <property type="match status" value="1"/>
</dbReference>
<evidence type="ECO:0000313" key="4">
    <source>
        <dbReference type="EMBL" id="MEG3438505.1"/>
    </source>
</evidence>
<dbReference type="Pfam" id="PF22026">
    <property type="entry name" value="Alpha-amylase_C_2"/>
    <property type="match status" value="1"/>
</dbReference>
<dbReference type="Proteomes" id="UP001328733">
    <property type="component" value="Unassembled WGS sequence"/>
</dbReference>
<dbReference type="AlphaFoldDB" id="A0AAW9QTC5"/>
<evidence type="ECO:0000259" key="3">
    <source>
        <dbReference type="SMART" id="SM00642"/>
    </source>
</evidence>
<comment type="caution">
    <text evidence="4">The sequence shown here is derived from an EMBL/GenBank/DDBJ whole genome shotgun (WGS) entry which is preliminary data.</text>
</comment>
<dbReference type="GO" id="GO:0005975">
    <property type="term" value="P:carbohydrate metabolic process"/>
    <property type="evidence" value="ECO:0007669"/>
    <property type="project" value="InterPro"/>
</dbReference>
<proteinExistence type="predicted"/>
<evidence type="ECO:0000313" key="5">
    <source>
        <dbReference type="Proteomes" id="UP001328733"/>
    </source>
</evidence>
<dbReference type="Pfam" id="PF00128">
    <property type="entry name" value="Alpha-amylase"/>
    <property type="match status" value="1"/>
</dbReference>
<feature type="domain" description="Glycosyl hydrolase family 13 catalytic" evidence="3">
    <location>
        <begin position="16"/>
        <end position="395"/>
    </location>
</feature>
<dbReference type="InterPro" id="IPR054174">
    <property type="entry name" value="Alpha-amylase-like_C"/>
</dbReference>
<keyword evidence="1 4" id="KW-0378">Hydrolase</keyword>
<dbReference type="InterPro" id="IPR017853">
    <property type="entry name" value="GH"/>
</dbReference>
<dbReference type="Gene3D" id="3.20.20.80">
    <property type="entry name" value="Glycosidases"/>
    <property type="match status" value="1"/>
</dbReference>
<dbReference type="InterPro" id="IPR013780">
    <property type="entry name" value="Glyco_hydro_b"/>
</dbReference>
<dbReference type="InterPro" id="IPR006047">
    <property type="entry name" value="GH13_cat_dom"/>
</dbReference>
<accession>A0AAW9QTC5</accession>
<evidence type="ECO:0000256" key="2">
    <source>
        <dbReference type="ARBA" id="ARBA00023295"/>
    </source>
</evidence>
<sequence length="481" mass="55710">MDIKTPDWVKNAVFYQIFPDRFARTHFPKLGLLQPHDLQEWHSEPTLFGYKGGDLWGAIEKLDYLQDLGINAIYFTPIFQSAANHRYHTHDYYQVDPMLGGNEAFDAFLEKAHARDIRVILDGVFNHASRGFFFFHDILENGKASAWLDWFRIEDWPLSPYDDSQPANYASWFGIRALPQFNHDNPQVREYLMRVGEYWIEKGIDGWRLDVPFEIKTPGFWQEFRSRIKNINPEAYIVGEVWHDARQWLDGLQFDGVMNYLFTEATIALVAGDRVKMNYVDKAAYKPYPALTAERYGEKITEILALYPWEIQLTQYNLLDSHDTARLLTIASGDKATVELATLLMFTFPGTPSIYYGDEVGLEGGIDPDCRRAFPEEKDWDREVLDYHKELIYLRHQYPALRTGNYQILYADEMVYVFARVLERHEMIVAVNVGESSSRVSFSIDGLHSTPHHILYGKGHVSWHSGRIELSLPARSGCIIG</sequence>
<dbReference type="SUPFAM" id="SSF51445">
    <property type="entry name" value="(Trans)glycosidases"/>
    <property type="match status" value="1"/>
</dbReference>
<dbReference type="SUPFAM" id="SSF51011">
    <property type="entry name" value="Glycosyl hydrolase domain"/>
    <property type="match status" value="1"/>
</dbReference>
<evidence type="ECO:0000256" key="1">
    <source>
        <dbReference type="ARBA" id="ARBA00022801"/>
    </source>
</evidence>
<gene>
    <name evidence="4" type="ORF">V0288_15345</name>
</gene>
<name>A0AAW9QTC5_9CHRO</name>
<dbReference type="GO" id="GO:0016798">
    <property type="term" value="F:hydrolase activity, acting on glycosyl bonds"/>
    <property type="evidence" value="ECO:0007669"/>
    <property type="project" value="UniProtKB-KW"/>
</dbReference>
<dbReference type="RefSeq" id="WP_332865984.1">
    <property type="nucleotide sequence ID" value="NZ_JBAFSM010000029.1"/>
</dbReference>
<reference evidence="4 5" key="1">
    <citation type="submission" date="2024-01" db="EMBL/GenBank/DDBJ databases">
        <title>Genomic insights into the taxonomy and metabolism of the cyanobacterium Pannus brasiliensis CCIBt3594.</title>
        <authorList>
            <person name="Machado M."/>
            <person name="Botero N.B."/>
            <person name="Andreote A.P.D."/>
            <person name="Feitosa A.M.T."/>
            <person name="Popin R."/>
            <person name="Sivonen K."/>
            <person name="Fiore M.F."/>
        </authorList>
    </citation>
    <scope>NUCLEOTIDE SEQUENCE [LARGE SCALE GENOMIC DNA]</scope>
    <source>
        <strain evidence="4 5">CCIBt3594</strain>
    </source>
</reference>
<dbReference type="PANTHER" id="PTHR10357">
    <property type="entry name" value="ALPHA-AMYLASE FAMILY MEMBER"/>
    <property type="match status" value="1"/>
</dbReference>
<dbReference type="SMART" id="SM00642">
    <property type="entry name" value="Aamy"/>
    <property type="match status" value="1"/>
</dbReference>
<keyword evidence="5" id="KW-1185">Reference proteome</keyword>